<dbReference type="EMBL" id="FNED01000049">
    <property type="protein sequence ID" value="SDK32772.1"/>
    <property type="molecule type" value="Genomic_DNA"/>
</dbReference>
<sequence length="129" mass="14773">MNNLKTCIHARVVPLAHNVFEVIKNHLDLDFENVIQCSFNLDYQRSVFLTKIECILTDNTVKNISLDEKQSRDLWCELATAFNLPSYSVKSARFVLKSDELPEFQISLYPYVSNPEKLSSNGLFSKVIG</sequence>
<dbReference type="Proteomes" id="UP000182836">
    <property type="component" value="Unassembled WGS sequence"/>
</dbReference>
<reference evidence="1 2" key="1">
    <citation type="submission" date="2016-10" db="EMBL/GenBank/DDBJ databases">
        <authorList>
            <person name="de Groot N.N."/>
        </authorList>
    </citation>
    <scope>NUCLEOTIDE SEQUENCE [LARGE SCALE GENOMIC DNA]</scope>
    <source>
        <strain evidence="1 2">DSM 2895</strain>
    </source>
</reference>
<name>A0A1G9AZT0_ANEMI</name>
<gene>
    <name evidence="1" type="ORF">SAMN04487909_14916</name>
</gene>
<dbReference type="AlphaFoldDB" id="A0A1G9AZT0"/>
<evidence type="ECO:0000313" key="2">
    <source>
        <dbReference type="Proteomes" id="UP000182836"/>
    </source>
</evidence>
<accession>A0A1G9AZT0</accession>
<protein>
    <submittedName>
        <fullName evidence="1">Uncharacterized protein</fullName>
    </submittedName>
</protein>
<organism evidence="1 2">
    <name type="scientific">Aneurinibacillus migulanus</name>
    <name type="common">Bacillus migulanus</name>
    <dbReference type="NCBI Taxonomy" id="47500"/>
    <lineage>
        <taxon>Bacteria</taxon>
        <taxon>Bacillati</taxon>
        <taxon>Bacillota</taxon>
        <taxon>Bacilli</taxon>
        <taxon>Bacillales</taxon>
        <taxon>Paenibacillaceae</taxon>
        <taxon>Aneurinibacillus group</taxon>
        <taxon>Aneurinibacillus</taxon>
    </lineage>
</organism>
<evidence type="ECO:0000313" key="1">
    <source>
        <dbReference type="EMBL" id="SDK32772.1"/>
    </source>
</evidence>
<dbReference type="GeneID" id="42304903"/>
<proteinExistence type="predicted"/>
<dbReference type="RefSeq" id="WP_139189229.1">
    <property type="nucleotide sequence ID" value="NZ_BJOA01000200.1"/>
</dbReference>